<protein>
    <recommendedName>
        <fullName evidence="3">lipoyl(octanoyl) transferase</fullName>
        <ecNumber evidence="3">2.3.1.181</ecNumber>
    </recommendedName>
</protein>
<evidence type="ECO:0000256" key="4">
    <source>
        <dbReference type="ARBA" id="ARBA00022679"/>
    </source>
</evidence>
<dbReference type="Gene3D" id="3.30.930.10">
    <property type="entry name" value="Bira Bifunctional Protein, Domain 2"/>
    <property type="match status" value="1"/>
</dbReference>
<dbReference type="SUPFAM" id="SSF55681">
    <property type="entry name" value="Class II aaRS and biotin synthetases"/>
    <property type="match status" value="1"/>
</dbReference>
<name>A0A9W7KSE3_9STRA</name>
<dbReference type="PANTHER" id="PTHR10993:SF7">
    <property type="entry name" value="LIPOYLTRANSFERASE 2, MITOCHONDRIAL-RELATED"/>
    <property type="match status" value="1"/>
</dbReference>
<dbReference type="NCBIfam" id="TIGR00214">
    <property type="entry name" value="lipB"/>
    <property type="match status" value="1"/>
</dbReference>
<keyword evidence="4" id="KW-0808">Transferase</keyword>
<keyword evidence="10" id="KW-1185">Reference proteome</keyword>
<dbReference type="InterPro" id="IPR045864">
    <property type="entry name" value="aa-tRNA-synth_II/BPL/LPL"/>
</dbReference>
<dbReference type="InterPro" id="IPR000544">
    <property type="entry name" value="Octanoyltransferase"/>
</dbReference>
<dbReference type="EMBL" id="BRXX01000407">
    <property type="protein sequence ID" value="GMI09918.1"/>
    <property type="molecule type" value="Genomic_DNA"/>
</dbReference>
<dbReference type="PIRSF" id="PIRSF016262">
    <property type="entry name" value="LPLase"/>
    <property type="match status" value="1"/>
</dbReference>
<dbReference type="GO" id="GO:0033819">
    <property type="term" value="F:lipoyl(octanoyl) transferase activity"/>
    <property type="evidence" value="ECO:0007669"/>
    <property type="project" value="UniProtKB-EC"/>
</dbReference>
<feature type="active site" description="Acyl-thioester intermediate" evidence="6">
    <location>
        <position position="252"/>
    </location>
</feature>
<sequence length="297" mass="32722">MRLSVPLLRQLRLLNLLSPAPPSLPSLPSLSPSTASLLKNASPKIHIPYSLGYALQTSLHSDILNGNQPDTLVLLQHSSVYTLGRRGDAHNLKGSVPAEVKNVLKRGYPHQHSSIIGLGNSSPYHEIYSSSQSSEILKHPRNGADIVRTTRGGDITYHGPGQLTCYPLLDLGSGEYEKDLHWFLDKVEGVVIKVLDRWGLKGERDERGTGVWVGGRKIAQVGIGCSRWVTMHGFAVNVKRETEPYFREIVPCGIEEGVGKVTNLEEVLDREVEVEEVAEEVVRCFEDEFGVSINISS</sequence>
<feature type="site" description="Lowers pKa of active site Cys" evidence="7">
    <location>
        <position position="217"/>
    </location>
</feature>
<dbReference type="InterPro" id="IPR020605">
    <property type="entry name" value="Octanoyltransferase_CS"/>
</dbReference>
<dbReference type="CDD" id="cd16444">
    <property type="entry name" value="LipB"/>
    <property type="match status" value="1"/>
</dbReference>
<dbReference type="GO" id="GO:0009249">
    <property type="term" value="P:protein lipoylation"/>
    <property type="evidence" value="ECO:0007669"/>
    <property type="project" value="InterPro"/>
</dbReference>
<gene>
    <name evidence="9" type="ORF">TrVE_jg13463</name>
</gene>
<proteinExistence type="inferred from homology"/>
<reference evidence="10" key="1">
    <citation type="journal article" date="2023" name="Commun. Biol.">
        <title>Genome analysis of Parmales, the sister group of diatoms, reveals the evolutionary specialization of diatoms from phago-mixotrophs to photoautotrophs.</title>
        <authorList>
            <person name="Ban H."/>
            <person name="Sato S."/>
            <person name="Yoshikawa S."/>
            <person name="Yamada K."/>
            <person name="Nakamura Y."/>
            <person name="Ichinomiya M."/>
            <person name="Sato N."/>
            <person name="Blanc-Mathieu R."/>
            <person name="Endo H."/>
            <person name="Kuwata A."/>
            <person name="Ogata H."/>
        </authorList>
    </citation>
    <scope>NUCLEOTIDE SEQUENCE [LARGE SCALE GENOMIC DNA]</scope>
    <source>
        <strain evidence="10">NIES 3699</strain>
    </source>
</reference>
<dbReference type="HAMAP" id="MF_00013">
    <property type="entry name" value="LipB"/>
    <property type="match status" value="1"/>
</dbReference>
<dbReference type="AlphaFoldDB" id="A0A9W7KSE3"/>
<evidence type="ECO:0000256" key="2">
    <source>
        <dbReference type="ARBA" id="ARBA00007907"/>
    </source>
</evidence>
<evidence type="ECO:0000259" key="8">
    <source>
        <dbReference type="PROSITE" id="PS51733"/>
    </source>
</evidence>
<keyword evidence="5" id="KW-0012">Acyltransferase</keyword>
<comment type="caution">
    <text evidence="9">The sequence shown here is derived from an EMBL/GenBank/DDBJ whole genome shotgun (WGS) entry which is preliminary data.</text>
</comment>
<comment type="similarity">
    <text evidence="2">Belongs to the LipB family.</text>
</comment>
<evidence type="ECO:0000256" key="3">
    <source>
        <dbReference type="ARBA" id="ARBA00012334"/>
    </source>
</evidence>
<evidence type="ECO:0000313" key="9">
    <source>
        <dbReference type="EMBL" id="GMI09918.1"/>
    </source>
</evidence>
<dbReference type="InterPro" id="IPR004143">
    <property type="entry name" value="BPL_LPL_catalytic"/>
</dbReference>
<evidence type="ECO:0000256" key="5">
    <source>
        <dbReference type="ARBA" id="ARBA00023315"/>
    </source>
</evidence>
<evidence type="ECO:0000256" key="6">
    <source>
        <dbReference type="PIRSR" id="PIRSR016262-1"/>
    </source>
</evidence>
<comment type="pathway">
    <text evidence="1">Protein modification; protein lipoylation via endogenous pathway; protein N(6)-(lipoyl)lysine from octanoyl-[acyl-carrier-protein]: step 1/2.</text>
</comment>
<dbReference type="PROSITE" id="PS01313">
    <property type="entry name" value="LIPB"/>
    <property type="match status" value="1"/>
</dbReference>
<dbReference type="Pfam" id="PF21948">
    <property type="entry name" value="LplA-B_cat"/>
    <property type="match status" value="1"/>
</dbReference>
<feature type="domain" description="BPL/LPL catalytic" evidence="8">
    <location>
        <begin position="66"/>
        <end position="293"/>
    </location>
</feature>
<dbReference type="Proteomes" id="UP001165160">
    <property type="component" value="Unassembled WGS sequence"/>
</dbReference>
<organism evidence="9 10">
    <name type="scientific">Triparma verrucosa</name>
    <dbReference type="NCBI Taxonomy" id="1606542"/>
    <lineage>
        <taxon>Eukaryota</taxon>
        <taxon>Sar</taxon>
        <taxon>Stramenopiles</taxon>
        <taxon>Ochrophyta</taxon>
        <taxon>Bolidophyceae</taxon>
        <taxon>Parmales</taxon>
        <taxon>Triparmaceae</taxon>
        <taxon>Triparma</taxon>
    </lineage>
</organism>
<evidence type="ECO:0000256" key="7">
    <source>
        <dbReference type="PIRSR" id="PIRSR016262-3"/>
    </source>
</evidence>
<dbReference type="EC" id="2.3.1.181" evidence="3"/>
<dbReference type="PROSITE" id="PS51733">
    <property type="entry name" value="BPL_LPL_CATALYTIC"/>
    <property type="match status" value="1"/>
</dbReference>
<dbReference type="PANTHER" id="PTHR10993">
    <property type="entry name" value="OCTANOYLTRANSFERASE"/>
    <property type="match status" value="1"/>
</dbReference>
<evidence type="ECO:0000256" key="1">
    <source>
        <dbReference type="ARBA" id="ARBA00004821"/>
    </source>
</evidence>
<evidence type="ECO:0000313" key="10">
    <source>
        <dbReference type="Proteomes" id="UP001165160"/>
    </source>
</evidence>
<accession>A0A9W7KSE3</accession>